<evidence type="ECO:0000256" key="1">
    <source>
        <dbReference type="SAM" id="MobiDB-lite"/>
    </source>
</evidence>
<name>A0A8K0JM60_9TREE</name>
<dbReference type="EMBL" id="JABELV010000045">
    <property type="protein sequence ID" value="KAG7561848.1"/>
    <property type="molecule type" value="Genomic_DNA"/>
</dbReference>
<proteinExistence type="predicted"/>
<reference evidence="2" key="1">
    <citation type="submission" date="2020-04" db="EMBL/GenBank/DDBJ databases">
        <title>Analysis of mating type loci in Filobasidium floriforme.</title>
        <authorList>
            <person name="Nowrousian M."/>
        </authorList>
    </citation>
    <scope>NUCLEOTIDE SEQUENCE</scope>
    <source>
        <strain evidence="2">CBS 6242</strain>
    </source>
</reference>
<feature type="compositionally biased region" description="Low complexity" evidence="1">
    <location>
        <begin position="34"/>
        <end position="51"/>
    </location>
</feature>
<feature type="region of interest" description="Disordered" evidence="1">
    <location>
        <begin position="1"/>
        <end position="63"/>
    </location>
</feature>
<comment type="caution">
    <text evidence="2">The sequence shown here is derived from an EMBL/GenBank/DDBJ whole genome shotgun (WGS) entry which is preliminary data.</text>
</comment>
<protein>
    <submittedName>
        <fullName evidence="2">Uncharacterized protein</fullName>
    </submittedName>
</protein>
<feature type="compositionally biased region" description="Basic and acidic residues" evidence="1">
    <location>
        <begin position="52"/>
        <end position="63"/>
    </location>
</feature>
<gene>
    <name evidence="2" type="ORF">FFLO_02749</name>
</gene>
<dbReference type="Proteomes" id="UP000812966">
    <property type="component" value="Unassembled WGS sequence"/>
</dbReference>
<keyword evidence="3" id="KW-1185">Reference proteome</keyword>
<dbReference type="AlphaFoldDB" id="A0A8K0JM60"/>
<accession>A0A8K0JM60</accession>
<organism evidence="2 3">
    <name type="scientific">Filobasidium floriforme</name>
    <dbReference type="NCBI Taxonomy" id="5210"/>
    <lineage>
        <taxon>Eukaryota</taxon>
        <taxon>Fungi</taxon>
        <taxon>Dikarya</taxon>
        <taxon>Basidiomycota</taxon>
        <taxon>Agaricomycotina</taxon>
        <taxon>Tremellomycetes</taxon>
        <taxon>Filobasidiales</taxon>
        <taxon>Filobasidiaceae</taxon>
        <taxon>Filobasidium</taxon>
    </lineage>
</organism>
<evidence type="ECO:0000313" key="3">
    <source>
        <dbReference type="Proteomes" id="UP000812966"/>
    </source>
</evidence>
<evidence type="ECO:0000313" key="2">
    <source>
        <dbReference type="EMBL" id="KAG7561848.1"/>
    </source>
</evidence>
<sequence>MDAAEFNVHARGWPSDNLPSTLRTGHASRPLPEPESAASSAATSNTAPNENQGKKAATEDQVHVGTKEMENVLVGLVGRLYKMAEGNHPFADRFEKAPLNTKYHKVILWLKQGSVELFTFVHQERDGFAEAWGGPLKEADCVVDSNLLDVIPTPLGEDLYYVCEYPEKIPHTVYGSAGAKKTMTLVFSIREPSRLVFAFTLT</sequence>